<dbReference type="SUPFAM" id="SSF54001">
    <property type="entry name" value="Cysteine proteinases"/>
    <property type="match status" value="1"/>
</dbReference>
<dbReference type="InterPro" id="IPR038765">
    <property type="entry name" value="Papain-like_cys_pep_sf"/>
</dbReference>
<evidence type="ECO:0000313" key="2">
    <source>
        <dbReference type="EMBL" id="ATX67408.1"/>
    </source>
</evidence>
<dbReference type="InterPro" id="IPR002931">
    <property type="entry name" value="Transglutaminase-like"/>
</dbReference>
<name>A0A2K8KK50_9RHOB</name>
<gene>
    <name evidence="2" type="ORF">BG454_17650</name>
</gene>
<dbReference type="Proteomes" id="UP000228948">
    <property type="component" value="Chromosome"/>
</dbReference>
<dbReference type="AlphaFoldDB" id="A0A2K8KK50"/>
<reference evidence="2 3" key="1">
    <citation type="submission" date="2017-11" db="EMBL/GenBank/DDBJ databases">
        <title>Revised Sequence and Annotation of the Rhodobaca barguzinensis strain alga05 Genome.</title>
        <authorList>
            <person name="Kopejtka K."/>
            <person name="Tomasch J.M."/>
            <person name="Bunk B."/>
            <person name="Koblizek M."/>
        </authorList>
    </citation>
    <scope>NUCLEOTIDE SEQUENCE [LARGE SCALE GENOMIC DNA]</scope>
    <source>
        <strain evidence="3">alga05</strain>
    </source>
</reference>
<organism evidence="2 3">
    <name type="scientific">Roseinatronobacter bogoriensis subsp. barguzinensis</name>
    <dbReference type="NCBI Taxonomy" id="441209"/>
    <lineage>
        <taxon>Bacteria</taxon>
        <taxon>Pseudomonadati</taxon>
        <taxon>Pseudomonadota</taxon>
        <taxon>Alphaproteobacteria</taxon>
        <taxon>Rhodobacterales</taxon>
        <taxon>Paracoccaceae</taxon>
        <taxon>Roseinatronobacter</taxon>
    </lineage>
</organism>
<accession>A0A2K8KK50</accession>
<dbReference type="KEGG" id="rbg:BG454_17650"/>
<dbReference type="Gene3D" id="3.10.620.30">
    <property type="match status" value="1"/>
</dbReference>
<dbReference type="PANTHER" id="PTHR33490">
    <property type="entry name" value="BLR5614 PROTEIN-RELATED"/>
    <property type="match status" value="1"/>
</dbReference>
<feature type="domain" description="Transglutaminase-like" evidence="1">
    <location>
        <begin position="158"/>
        <end position="218"/>
    </location>
</feature>
<proteinExistence type="predicted"/>
<dbReference type="EMBL" id="CP024899">
    <property type="protein sequence ID" value="ATX67408.1"/>
    <property type="molecule type" value="Genomic_DNA"/>
</dbReference>
<dbReference type="PANTHER" id="PTHR33490:SF12">
    <property type="entry name" value="BLL5557 PROTEIN"/>
    <property type="match status" value="1"/>
</dbReference>
<dbReference type="Gene3D" id="2.60.40.2250">
    <property type="match status" value="1"/>
</dbReference>
<keyword evidence="3" id="KW-1185">Reference proteome</keyword>
<dbReference type="OrthoDB" id="5438043at2"/>
<sequence length="258" mass="27842">MQLDIDVVLDFDLTQGDAALLMIEAAKQHGQHILGSALDIRGAELRKLGAVDPLDQRILARVSNNRLQTRYAASVKVTRADRALEQLAASPMDALPAEALPYLRPSRFCPSDMFGQIVSKNFAHLHGGAMVAAMRDWVGAALSYVPGSSDASTSAMDTYNAREGVCRDYAHLVCSFARAAGIPARYVSGYGPDVTPQDFHAVAEVWLEGGWHLVDATGMSTPNTLIVIGAGRDCGDVAFLETQNHAEFRELRVCVSRA</sequence>
<dbReference type="Pfam" id="PF01841">
    <property type="entry name" value="Transglut_core"/>
    <property type="match status" value="1"/>
</dbReference>
<evidence type="ECO:0000313" key="3">
    <source>
        <dbReference type="Proteomes" id="UP000228948"/>
    </source>
</evidence>
<dbReference type="SMART" id="SM00460">
    <property type="entry name" value="TGc"/>
    <property type="match status" value="1"/>
</dbReference>
<dbReference type="STRING" id="441209.GCA_001870665_03491"/>
<evidence type="ECO:0000259" key="1">
    <source>
        <dbReference type="SMART" id="SM00460"/>
    </source>
</evidence>
<dbReference type="RefSeq" id="WP_071482459.1">
    <property type="nucleotide sequence ID" value="NZ_CP024899.1"/>
</dbReference>
<protein>
    <submittedName>
        <fullName evidence="2">Transglutaminase family protein</fullName>
    </submittedName>
</protein>